<evidence type="ECO:0000256" key="4">
    <source>
        <dbReference type="PIRNR" id="PIRNR000777"/>
    </source>
</evidence>
<accession>A0A9P8QCZ5</accession>
<keyword evidence="7" id="KW-1185">Reference proteome</keyword>
<evidence type="ECO:0000313" key="7">
    <source>
        <dbReference type="Proteomes" id="UP000774326"/>
    </source>
</evidence>
<feature type="compositionally biased region" description="Acidic residues" evidence="5">
    <location>
        <begin position="226"/>
        <end position="242"/>
    </location>
</feature>
<reference evidence="6" key="2">
    <citation type="submission" date="2021-01" db="EMBL/GenBank/DDBJ databases">
        <authorList>
            <person name="Schikora-Tamarit M.A."/>
        </authorList>
    </citation>
    <scope>NUCLEOTIDE SEQUENCE</scope>
    <source>
        <strain evidence="6">CBS2887</strain>
    </source>
</reference>
<dbReference type="Pfam" id="PF11705">
    <property type="entry name" value="RNA_pol_3_Rpc31"/>
    <property type="match status" value="1"/>
</dbReference>
<dbReference type="GO" id="GO:0006383">
    <property type="term" value="P:transcription by RNA polymerase III"/>
    <property type="evidence" value="ECO:0007669"/>
    <property type="project" value="UniProtKB-UniRule"/>
</dbReference>
<keyword evidence="3 4" id="KW-0539">Nucleus</keyword>
<dbReference type="PIRSF" id="PIRSF000777">
    <property type="entry name" value="RNA_polIII_C31"/>
    <property type="match status" value="1"/>
</dbReference>
<dbReference type="AlphaFoldDB" id="A0A9P8QCZ5"/>
<evidence type="ECO:0000313" key="6">
    <source>
        <dbReference type="EMBL" id="KAH3687209.1"/>
    </source>
</evidence>
<comment type="caution">
    <text evidence="6">The sequence shown here is derived from an EMBL/GenBank/DDBJ whole genome shotgun (WGS) entry which is preliminary data.</text>
</comment>
<dbReference type="OrthoDB" id="5377312at2759"/>
<evidence type="ECO:0000256" key="1">
    <source>
        <dbReference type="ARBA" id="ARBA00004123"/>
    </source>
</evidence>
<evidence type="ECO:0000256" key="3">
    <source>
        <dbReference type="ARBA" id="ARBA00023242"/>
    </source>
</evidence>
<dbReference type="GO" id="GO:0005666">
    <property type="term" value="C:RNA polymerase III complex"/>
    <property type="evidence" value="ECO:0007669"/>
    <property type="project" value="UniProtKB-UniRule"/>
</dbReference>
<dbReference type="Proteomes" id="UP000774326">
    <property type="component" value="Unassembled WGS sequence"/>
</dbReference>
<dbReference type="PANTHER" id="PTHR15367:SF2">
    <property type="entry name" value="DNA-DIRECTED RNA POLYMERASE III SUBUNIT"/>
    <property type="match status" value="1"/>
</dbReference>
<dbReference type="InterPro" id="IPR024661">
    <property type="entry name" value="RNA_pol_III_Rpc31"/>
</dbReference>
<organism evidence="6 7">
    <name type="scientific">Wickerhamomyces pijperi</name>
    <name type="common">Yeast</name>
    <name type="synonym">Pichia pijperi</name>
    <dbReference type="NCBI Taxonomy" id="599730"/>
    <lineage>
        <taxon>Eukaryota</taxon>
        <taxon>Fungi</taxon>
        <taxon>Dikarya</taxon>
        <taxon>Ascomycota</taxon>
        <taxon>Saccharomycotina</taxon>
        <taxon>Saccharomycetes</taxon>
        <taxon>Phaffomycetales</taxon>
        <taxon>Wickerhamomycetaceae</taxon>
        <taxon>Wickerhamomyces</taxon>
    </lineage>
</organism>
<feature type="compositionally biased region" description="Acidic residues" evidence="5">
    <location>
        <begin position="199"/>
        <end position="218"/>
    </location>
</feature>
<feature type="region of interest" description="Disordered" evidence="5">
    <location>
        <begin position="178"/>
        <end position="242"/>
    </location>
</feature>
<proteinExistence type="inferred from homology"/>
<dbReference type="EMBL" id="JAEUBG010000928">
    <property type="protein sequence ID" value="KAH3687209.1"/>
    <property type="molecule type" value="Genomic_DNA"/>
</dbReference>
<comment type="similarity">
    <text evidence="2 4">Belongs to the eukaryotic RPC7 RNA polymerase subunit family.</text>
</comment>
<evidence type="ECO:0000256" key="5">
    <source>
        <dbReference type="SAM" id="MobiDB-lite"/>
    </source>
</evidence>
<comment type="subunit">
    <text evidence="4">Component of the RNA polymerase III (Pol III) complex.</text>
</comment>
<evidence type="ECO:0000256" key="2">
    <source>
        <dbReference type="ARBA" id="ARBA00008352"/>
    </source>
</evidence>
<protein>
    <recommendedName>
        <fullName evidence="4">DNA-directed RNA polymerase III subunit</fullName>
    </recommendedName>
</protein>
<comment type="subcellular location">
    <subcellularLocation>
        <location evidence="1 4">Nucleus</location>
    </subcellularLocation>
</comment>
<comment type="function">
    <text evidence="4">DNA-dependent RNA polymerase catalyzes the transcription of DNA into RNA using the four ribonucleoside triphosphates as substrates. Specific peripheric component of RNA polymerase III which synthesizes small RNAs, such as 5S rRNA and tRNAs.</text>
</comment>
<sequence length="242" mass="27379">MSFRGGRPGAPVKQHLPFGLEYSDIHSLTKDTETPVIPLPVNGTLTSIEKIVARRFINFGNLVRDGAFYTGSSLEFEQSKEKEKGGAAVKKIEIDEDGVNDGLKRYSDRYLKKRKIGPSVDDHPYNVGFFPEELYKVMGLDVKKRKKLRVTGLKTKDGLLGELQSEEGQKALLERLKQSLADDDDKEDEKEKDGKAAVEDEEENMDDEFDDEDDDDDYNAEKYFDDGEDFGDLDDFDEEAAF</sequence>
<reference evidence="6" key="1">
    <citation type="journal article" date="2021" name="Open Biol.">
        <title>Shared evolutionary footprints suggest mitochondrial oxidative damage underlies multiple complex I losses in fungi.</title>
        <authorList>
            <person name="Schikora-Tamarit M.A."/>
            <person name="Marcet-Houben M."/>
            <person name="Nosek J."/>
            <person name="Gabaldon T."/>
        </authorList>
    </citation>
    <scope>NUCLEOTIDE SEQUENCE</scope>
    <source>
        <strain evidence="6">CBS2887</strain>
    </source>
</reference>
<gene>
    <name evidence="6" type="ORF">WICPIJ_001804</name>
</gene>
<feature type="compositionally biased region" description="Basic and acidic residues" evidence="5">
    <location>
        <begin position="189"/>
        <end position="198"/>
    </location>
</feature>
<dbReference type="PANTHER" id="PTHR15367">
    <property type="entry name" value="DNA-DIRECTED RNA POLYMERASE III"/>
    <property type="match status" value="1"/>
</dbReference>
<name>A0A9P8QCZ5_WICPI</name>